<comment type="caution">
    <text evidence="2">The sequence shown here is derived from an EMBL/GenBank/DDBJ whole genome shotgun (WGS) entry which is preliminary data.</text>
</comment>
<evidence type="ECO:0000313" key="2">
    <source>
        <dbReference type="EMBL" id="KAJ6822416.1"/>
    </source>
</evidence>
<protein>
    <submittedName>
        <fullName evidence="2">Pro-resilin</fullName>
    </submittedName>
</protein>
<name>A0AAX6G125_IRIPA</name>
<dbReference type="Proteomes" id="UP001140949">
    <property type="component" value="Unassembled WGS sequence"/>
</dbReference>
<accession>A0AAX6G125</accession>
<evidence type="ECO:0000256" key="1">
    <source>
        <dbReference type="SAM" id="MobiDB-lite"/>
    </source>
</evidence>
<gene>
    <name evidence="2" type="ORF">M6B38_389400</name>
</gene>
<evidence type="ECO:0000313" key="3">
    <source>
        <dbReference type="Proteomes" id="UP001140949"/>
    </source>
</evidence>
<organism evidence="2 3">
    <name type="scientific">Iris pallida</name>
    <name type="common">Sweet iris</name>
    <dbReference type="NCBI Taxonomy" id="29817"/>
    <lineage>
        <taxon>Eukaryota</taxon>
        <taxon>Viridiplantae</taxon>
        <taxon>Streptophyta</taxon>
        <taxon>Embryophyta</taxon>
        <taxon>Tracheophyta</taxon>
        <taxon>Spermatophyta</taxon>
        <taxon>Magnoliopsida</taxon>
        <taxon>Liliopsida</taxon>
        <taxon>Asparagales</taxon>
        <taxon>Iridaceae</taxon>
        <taxon>Iridoideae</taxon>
        <taxon>Irideae</taxon>
        <taxon>Iris</taxon>
    </lineage>
</organism>
<dbReference type="EMBL" id="JANAVB010024399">
    <property type="protein sequence ID" value="KAJ6822416.1"/>
    <property type="molecule type" value="Genomic_DNA"/>
</dbReference>
<sequence length="80" mass="8671">MMGDSGDQQRRGDAGLGEAPMEARFCDDEDDGEAGVAWWRSDRIAVSSLPGRLTSIMVMGIKKVCGRPSRCKGRRTGIDP</sequence>
<feature type="region of interest" description="Disordered" evidence="1">
    <location>
        <begin position="1"/>
        <end position="21"/>
    </location>
</feature>
<reference evidence="2" key="2">
    <citation type="submission" date="2023-04" db="EMBL/GenBank/DDBJ databases">
        <authorList>
            <person name="Bruccoleri R.E."/>
            <person name="Oakeley E.J."/>
            <person name="Faust A.-M."/>
            <person name="Dessus-Babus S."/>
            <person name="Altorfer M."/>
            <person name="Burckhardt D."/>
            <person name="Oertli M."/>
            <person name="Naumann U."/>
            <person name="Petersen F."/>
            <person name="Wong J."/>
        </authorList>
    </citation>
    <scope>NUCLEOTIDE SEQUENCE</scope>
    <source>
        <strain evidence="2">GSM-AAB239-AS_SAM_17_03QT</strain>
        <tissue evidence="2">Leaf</tissue>
    </source>
</reference>
<reference evidence="2" key="1">
    <citation type="journal article" date="2023" name="GigaByte">
        <title>Genome assembly of the bearded iris, Iris pallida Lam.</title>
        <authorList>
            <person name="Bruccoleri R.E."/>
            <person name="Oakeley E.J."/>
            <person name="Faust A.M.E."/>
            <person name="Altorfer M."/>
            <person name="Dessus-Babus S."/>
            <person name="Burckhardt D."/>
            <person name="Oertli M."/>
            <person name="Naumann U."/>
            <person name="Petersen F."/>
            <person name="Wong J."/>
        </authorList>
    </citation>
    <scope>NUCLEOTIDE SEQUENCE</scope>
    <source>
        <strain evidence="2">GSM-AAB239-AS_SAM_17_03QT</strain>
    </source>
</reference>
<keyword evidence="3" id="KW-1185">Reference proteome</keyword>
<proteinExistence type="predicted"/>
<dbReference type="AlphaFoldDB" id="A0AAX6G125"/>